<evidence type="ECO:0000313" key="1">
    <source>
        <dbReference type="EMBL" id="EOQ55845.1"/>
    </source>
</evidence>
<evidence type="ECO:0000313" key="2">
    <source>
        <dbReference type="Proteomes" id="UP000014060"/>
    </source>
</evidence>
<sequence>MTEIDRYTSICARCAVQHNKEVQLRKEIISKNFCYDCNSYRQTIKNTCPDCGDTSTEGKRCCCPEEY</sequence>
<dbReference type="AlphaFoldDB" id="A0ABC9SP76"/>
<name>A0ABC9SP76_BACCE</name>
<protein>
    <submittedName>
        <fullName evidence="1">Uncharacterized protein</fullName>
    </submittedName>
</protein>
<dbReference type="EMBL" id="AHCJ01000113">
    <property type="protein sequence ID" value="EOQ55845.1"/>
    <property type="molecule type" value="Genomic_DNA"/>
</dbReference>
<accession>A0ABC9SP76</accession>
<organism evidence="1 2">
    <name type="scientific">Bacillus cereus TIAC219</name>
    <dbReference type="NCBI Taxonomy" id="718222"/>
    <lineage>
        <taxon>Bacteria</taxon>
        <taxon>Bacillati</taxon>
        <taxon>Bacillota</taxon>
        <taxon>Bacilli</taxon>
        <taxon>Bacillales</taxon>
        <taxon>Bacillaceae</taxon>
        <taxon>Bacillus</taxon>
        <taxon>Bacillus cereus group</taxon>
    </lineage>
</organism>
<reference evidence="1 2" key="1">
    <citation type="submission" date="2013-01" db="EMBL/GenBank/DDBJ databases">
        <title>The Genome Sequence of Bacillus cereus TIAC219.</title>
        <authorList>
            <consortium name="The Broad Institute Genome Sequencing Platform"/>
            <consortium name="The Broad Institute Genome Sequencing Center for Infectious Disease"/>
            <person name="Feldgarden M."/>
            <person name="Van der Auwera G.A."/>
            <person name="Mahillon J."/>
            <person name="Duprez V."/>
            <person name="Timmery S."/>
            <person name="Mattelet C."/>
            <person name="Dierick K."/>
            <person name="Sun M."/>
            <person name="Yu Z."/>
            <person name="Zhu L."/>
            <person name="Hu X."/>
            <person name="Shank E.B."/>
            <person name="Swiecicka I."/>
            <person name="Hansen B.M."/>
            <person name="Andrup L."/>
            <person name="Walker B."/>
            <person name="Young S.K."/>
            <person name="Zeng Q."/>
            <person name="Gargeya S."/>
            <person name="Fitzgerald M."/>
            <person name="Haas B."/>
            <person name="Abouelleil A."/>
            <person name="Alvarado L."/>
            <person name="Arachchi H.M."/>
            <person name="Berlin A.M."/>
            <person name="Chapman S.B."/>
            <person name="Dewar J."/>
            <person name="Goldberg J."/>
            <person name="Griggs A."/>
            <person name="Gujja S."/>
            <person name="Hansen M."/>
            <person name="Howarth C."/>
            <person name="Imamovic A."/>
            <person name="Larimer J."/>
            <person name="McCowan C."/>
            <person name="Murphy C."/>
            <person name="Neiman D."/>
            <person name="Pearson M."/>
            <person name="Priest M."/>
            <person name="Roberts A."/>
            <person name="Saif S."/>
            <person name="Shea T."/>
            <person name="Sisk P."/>
            <person name="Sykes S."/>
            <person name="Wortman J."/>
            <person name="Nusbaum C."/>
            <person name="Birren B."/>
        </authorList>
    </citation>
    <scope>NUCLEOTIDE SEQUENCE [LARGE SCALE GENOMIC DNA]</scope>
    <source>
        <strain evidence="1 2">TIAC219</strain>
    </source>
</reference>
<dbReference type="RefSeq" id="WP_000134980.1">
    <property type="nucleotide sequence ID" value="NZ_KB976023.1"/>
</dbReference>
<dbReference type="SUPFAM" id="SSF57889">
    <property type="entry name" value="Cysteine-rich domain"/>
    <property type="match status" value="1"/>
</dbReference>
<gene>
    <name evidence="1" type="ORF">IAY_06533</name>
</gene>
<dbReference type="Proteomes" id="UP000014060">
    <property type="component" value="Unassembled WGS sequence"/>
</dbReference>
<comment type="caution">
    <text evidence="1">The sequence shown here is derived from an EMBL/GenBank/DDBJ whole genome shotgun (WGS) entry which is preliminary data.</text>
</comment>
<proteinExistence type="predicted"/>
<dbReference type="InterPro" id="IPR046349">
    <property type="entry name" value="C1-like_sf"/>
</dbReference>